<dbReference type="Pfam" id="PF13470">
    <property type="entry name" value="PIN_3"/>
    <property type="match status" value="1"/>
</dbReference>
<evidence type="ECO:0000313" key="3">
    <source>
        <dbReference type="EMBL" id="BCI65484.1"/>
    </source>
</evidence>
<feature type="domain" description="PIN" evidence="1">
    <location>
        <begin position="5"/>
        <end position="110"/>
    </location>
</feature>
<accession>A0A6S6PJT3</accession>
<dbReference type="InterPro" id="IPR002716">
    <property type="entry name" value="PIN_dom"/>
</dbReference>
<protein>
    <submittedName>
        <fullName evidence="3">PIN domain-containing protein</fullName>
    </submittedName>
</protein>
<proteinExistence type="predicted"/>
<evidence type="ECO:0000259" key="2">
    <source>
        <dbReference type="Pfam" id="PF26343"/>
    </source>
</evidence>
<dbReference type="InterPro" id="IPR058652">
    <property type="entry name" value="VapC50_C"/>
</dbReference>
<dbReference type="Proteomes" id="UP000515220">
    <property type="component" value="Chromosome"/>
</dbReference>
<dbReference type="EMBL" id="AP023326">
    <property type="protein sequence ID" value="BCI65484.1"/>
    <property type="molecule type" value="Genomic_DNA"/>
</dbReference>
<dbReference type="RefSeq" id="WP_099348021.1">
    <property type="nucleotide sequence ID" value="NZ_AP023326.1"/>
</dbReference>
<reference evidence="3 4" key="1">
    <citation type="submission" date="2020-07" db="EMBL/GenBank/DDBJ databases">
        <title>Complete Genome Sequence of an acetic acid bacterium, Acetobacter aceti JCM20276.</title>
        <authorList>
            <person name="Hirose Y."/>
            <person name="Mihara H."/>
        </authorList>
    </citation>
    <scope>NUCLEOTIDE SEQUENCE [LARGE SCALE GENOMIC DNA]</scope>
    <source>
        <strain evidence="3 4">JCM20276</strain>
    </source>
</reference>
<sequence length="187" mass="21324">MAFVALLDACVLYPAPLRDLLMRLAVTGLFRARWSERIHEEWTRGVLRERPELKDRLPRTCQRMNDAVPDALVSDYESIAEGLSLPDPDDRHVLAAAIVGRADVVVTFNLKDFPADVLRLYGIEAQHPDIFVRHTLSLDPPMALSAIRAQRQALKNPPQTVSEFLDTLRRQQLPETVAFLRDWVDFL</sequence>
<gene>
    <name evidence="3" type="ORF">AAJCM20276_01080</name>
</gene>
<dbReference type="AlphaFoldDB" id="A0A6S6PJT3"/>
<organism evidence="3 4">
    <name type="scientific">Acetobacter aceti</name>
    <dbReference type="NCBI Taxonomy" id="435"/>
    <lineage>
        <taxon>Bacteria</taxon>
        <taxon>Pseudomonadati</taxon>
        <taxon>Pseudomonadota</taxon>
        <taxon>Alphaproteobacteria</taxon>
        <taxon>Acetobacterales</taxon>
        <taxon>Acetobacteraceae</taxon>
        <taxon>Acetobacter</taxon>
        <taxon>Acetobacter subgen. Acetobacter</taxon>
    </lineage>
</organism>
<evidence type="ECO:0000313" key="4">
    <source>
        <dbReference type="Proteomes" id="UP000515220"/>
    </source>
</evidence>
<evidence type="ECO:0000259" key="1">
    <source>
        <dbReference type="Pfam" id="PF13470"/>
    </source>
</evidence>
<feature type="domain" description="VapC50 C-terminal" evidence="2">
    <location>
        <begin position="128"/>
        <end position="182"/>
    </location>
</feature>
<dbReference type="Pfam" id="PF26343">
    <property type="entry name" value="VapC50_C"/>
    <property type="match status" value="1"/>
</dbReference>
<name>A0A6S6PJT3_ACEAC</name>